<dbReference type="PANTHER" id="PTHR10694">
    <property type="entry name" value="LYSINE-SPECIFIC DEMETHYLASE"/>
    <property type="match status" value="1"/>
</dbReference>
<proteinExistence type="predicted"/>
<keyword evidence="5" id="KW-1185">Reference proteome</keyword>
<dbReference type="PROSITE" id="PS51184">
    <property type="entry name" value="JMJC"/>
    <property type="match status" value="1"/>
</dbReference>
<feature type="domain" description="JmjC" evidence="3">
    <location>
        <begin position="177"/>
        <end position="339"/>
    </location>
</feature>
<feature type="region of interest" description="Disordered" evidence="1">
    <location>
        <begin position="111"/>
        <end position="146"/>
    </location>
</feature>
<dbReference type="InterPro" id="IPR003349">
    <property type="entry name" value="JmjN"/>
</dbReference>
<dbReference type="PANTHER" id="PTHR10694:SF7">
    <property type="entry name" value="[HISTONE H3]-TRIMETHYL-L-LYSINE(9) DEMETHYLASE"/>
    <property type="match status" value="1"/>
</dbReference>
<dbReference type="SMART" id="SM00545">
    <property type="entry name" value="JmjN"/>
    <property type="match status" value="1"/>
</dbReference>
<name>A0A8H7ZHP1_9ASCO</name>
<dbReference type="EMBL" id="JAEOAQ010000004">
    <property type="protein sequence ID" value="KAG5419011.1"/>
    <property type="molecule type" value="Genomic_DNA"/>
</dbReference>
<dbReference type="SMART" id="SM00558">
    <property type="entry name" value="JmjC"/>
    <property type="match status" value="1"/>
</dbReference>
<gene>
    <name evidence="4" type="ORF">I9W82_003730</name>
</gene>
<feature type="compositionally biased region" description="Basic and acidic residues" evidence="1">
    <location>
        <begin position="111"/>
        <end position="121"/>
    </location>
</feature>
<evidence type="ECO:0000313" key="4">
    <source>
        <dbReference type="EMBL" id="KAG5419011.1"/>
    </source>
</evidence>
<organism evidence="4 5">
    <name type="scientific">Candida metapsilosis</name>
    <dbReference type="NCBI Taxonomy" id="273372"/>
    <lineage>
        <taxon>Eukaryota</taxon>
        <taxon>Fungi</taxon>
        <taxon>Dikarya</taxon>
        <taxon>Ascomycota</taxon>
        <taxon>Saccharomycotina</taxon>
        <taxon>Pichiomycetes</taxon>
        <taxon>Debaryomycetaceae</taxon>
        <taxon>Candida/Lodderomyces clade</taxon>
        <taxon>Candida</taxon>
    </lineage>
</organism>
<dbReference type="GO" id="GO:0005634">
    <property type="term" value="C:nucleus"/>
    <property type="evidence" value="ECO:0007669"/>
    <property type="project" value="TreeGrafter"/>
</dbReference>
<comment type="caution">
    <text evidence="4">The sequence shown here is derived from an EMBL/GenBank/DDBJ whole genome shotgun (WGS) entry which is preliminary data.</text>
</comment>
<protein>
    <submittedName>
        <fullName evidence="4">Uncharacterized protein</fullName>
    </submittedName>
</protein>
<dbReference type="GO" id="GO:0010468">
    <property type="term" value="P:regulation of gene expression"/>
    <property type="evidence" value="ECO:0007669"/>
    <property type="project" value="TreeGrafter"/>
</dbReference>
<dbReference type="RefSeq" id="XP_067548127.1">
    <property type="nucleotide sequence ID" value="XM_067692727.1"/>
</dbReference>
<reference evidence="4 5" key="1">
    <citation type="submission" date="2020-12" db="EMBL/GenBank/DDBJ databases">
        <title>Effect of drift, selection, and recombination on the evolution of hybrid genomes in Candida yeast pathogens.</title>
        <authorList>
            <person name="Mixao V."/>
            <person name="Ksiezopolska E."/>
            <person name="Saus E."/>
            <person name="Boekhout T."/>
            <person name="Gacser A."/>
            <person name="Gabaldon T."/>
        </authorList>
    </citation>
    <scope>NUCLEOTIDE SEQUENCE [LARGE SCALE GENOMIC DNA]</scope>
    <source>
        <strain evidence="4 5">BP57</strain>
    </source>
</reference>
<dbReference type="PROSITE" id="PS51183">
    <property type="entry name" value="JMJN"/>
    <property type="match status" value="1"/>
</dbReference>
<dbReference type="AlphaFoldDB" id="A0A8H7ZHP1"/>
<dbReference type="SUPFAM" id="SSF51197">
    <property type="entry name" value="Clavaminate synthase-like"/>
    <property type="match status" value="1"/>
</dbReference>
<dbReference type="GO" id="GO:0000785">
    <property type="term" value="C:chromatin"/>
    <property type="evidence" value="ECO:0007669"/>
    <property type="project" value="TreeGrafter"/>
</dbReference>
<accession>A0A8H7ZHP1</accession>
<feature type="compositionally biased region" description="Basic and acidic residues" evidence="1">
    <location>
        <begin position="135"/>
        <end position="146"/>
    </location>
</feature>
<dbReference type="OrthoDB" id="9547406at2759"/>
<evidence type="ECO:0000256" key="1">
    <source>
        <dbReference type="SAM" id="MobiDB-lite"/>
    </source>
</evidence>
<feature type="domain" description="JmjN" evidence="2">
    <location>
        <begin position="23"/>
        <end position="64"/>
    </location>
</feature>
<evidence type="ECO:0000313" key="5">
    <source>
        <dbReference type="Proteomes" id="UP000669133"/>
    </source>
</evidence>
<dbReference type="InterPro" id="IPR003347">
    <property type="entry name" value="JmjC_dom"/>
</dbReference>
<dbReference type="GO" id="GO:0051864">
    <property type="term" value="F:histone H3K36 demethylase activity"/>
    <property type="evidence" value="ECO:0007669"/>
    <property type="project" value="TreeGrafter"/>
</dbReference>
<evidence type="ECO:0000259" key="3">
    <source>
        <dbReference type="PROSITE" id="PS51184"/>
    </source>
</evidence>
<dbReference type="GO" id="GO:0032454">
    <property type="term" value="F:histone H3K9 demethylase activity"/>
    <property type="evidence" value="ECO:0007669"/>
    <property type="project" value="TreeGrafter"/>
</dbReference>
<dbReference type="GeneID" id="93652359"/>
<dbReference type="Pfam" id="PF02375">
    <property type="entry name" value="JmjN"/>
    <property type="match status" value="1"/>
</dbReference>
<dbReference type="Pfam" id="PF02373">
    <property type="entry name" value="JmjC"/>
    <property type="match status" value="1"/>
</dbReference>
<evidence type="ECO:0000259" key="2">
    <source>
        <dbReference type="PROSITE" id="PS51183"/>
    </source>
</evidence>
<dbReference type="Gene3D" id="2.60.120.650">
    <property type="entry name" value="Cupin"/>
    <property type="match status" value="1"/>
</dbReference>
<dbReference type="Proteomes" id="UP000669133">
    <property type="component" value="Unassembled WGS sequence"/>
</dbReference>
<sequence>MQTRSHSQSDLIDIKPDHYDNGVPVFKPTMDQFKDFYKFNKSVNKYGLEAGIVRVIPPQEWKESISKCYSEENLSRVLIKNPIVQQINSNIHGVFQIQNIERPRKYTLEQWKELSKKQEPPRRRKRSRDENEEDVSGKIDSAEFSDDRCQELERSYWKSLTYSEPIYGADSEGSLFTDDMNVWNIAKLPNVLDLMEERIPGVNNAYLYAGVWKATFAWHLEDQDLYSINYIHFGAPKQWYSIPQAQHEKFFNVMKDLFTDEYKHCSQFLRHKTFHASPQYLEKKGITVNHTIHREGEFILTYPYGYHAGFNYGYNLAESVNFALDSWFDIAKKTDHCHCIPDAVNINVEQLLKRYNSVKKNSAVFV</sequence>